<protein>
    <submittedName>
        <fullName evidence="2">Uncharacterized protein</fullName>
    </submittedName>
</protein>
<feature type="compositionally biased region" description="Polar residues" evidence="1">
    <location>
        <begin position="1"/>
        <end position="12"/>
    </location>
</feature>
<dbReference type="EMBL" id="ML976618">
    <property type="protein sequence ID" value="KAF1842279.1"/>
    <property type="molecule type" value="Genomic_DNA"/>
</dbReference>
<dbReference type="InterPro" id="IPR013083">
    <property type="entry name" value="Znf_RING/FYVE/PHD"/>
</dbReference>
<reference evidence="2" key="1">
    <citation type="submission" date="2020-01" db="EMBL/GenBank/DDBJ databases">
        <authorList>
            <consortium name="DOE Joint Genome Institute"/>
            <person name="Haridas S."/>
            <person name="Albert R."/>
            <person name="Binder M."/>
            <person name="Bloem J."/>
            <person name="Labutti K."/>
            <person name="Salamov A."/>
            <person name="Andreopoulos B."/>
            <person name="Baker S.E."/>
            <person name="Barry K."/>
            <person name="Bills G."/>
            <person name="Bluhm B.H."/>
            <person name="Cannon C."/>
            <person name="Castanera R."/>
            <person name="Culley D.E."/>
            <person name="Daum C."/>
            <person name="Ezra D."/>
            <person name="Gonzalez J.B."/>
            <person name="Henrissat B."/>
            <person name="Kuo A."/>
            <person name="Liang C."/>
            <person name="Lipzen A."/>
            <person name="Lutzoni F."/>
            <person name="Magnuson J."/>
            <person name="Mondo S."/>
            <person name="Nolan M."/>
            <person name="Ohm R."/>
            <person name="Pangilinan J."/>
            <person name="Park H.-J."/>
            <person name="Ramirez L."/>
            <person name="Alfaro M."/>
            <person name="Sun H."/>
            <person name="Tritt A."/>
            <person name="Yoshinaga Y."/>
            <person name="Zwiers L.-H."/>
            <person name="Turgeon B.G."/>
            <person name="Goodwin S.B."/>
            <person name="Spatafora J.W."/>
            <person name="Crous P.W."/>
            <person name="Grigoriev I.V."/>
        </authorList>
    </citation>
    <scope>NUCLEOTIDE SEQUENCE</scope>
    <source>
        <strain evidence="2">CBS 394.84</strain>
    </source>
</reference>
<sequence length="512" mass="56547">MSESALSQSASTPMDAADNHDVCDEPATSESPPKKPKLKKKKKKRYVPPRPDSDTFSTQQDFLDSLVPIAIEEVAENARKCPICWKIYGEAADPGFDNTEQPVKLRCNHTFGDKCLATTFGTVDASKAALRPLSFTPTSRGTALGLKLRAFVELHSKNSTGDVNTFVRMLEESYKPGKGGELFGEYWFPVIQELQHTGRRINDVTFLENATVLDTKVKSKSESVSTLLWTLDTEAYDAHNVPKTFSQPTLSSSSSSNGPLSSKAAQASAFSSMATELPSTFPPMAVPSLSQLQESTQSVLQISEQILAAAGQGATWGDFLAVETKLDKLMALNKQAKPSIETPLAAQKEQALVDQVAIDEAKSRQKRMQDDMVRIKRDLTNLLAQKLAGIFTAFSKQQNSSLKCKEAPIHRTATVKVSVVVHTQDIVKTSYKIAPPLTSILFYDKNSQDTVDTEKFTWIVIRSTCQKCCKIKEEDAKDLPTPEELWWSNDAKTPDDCPLCHKILFKKTNLEE</sequence>
<proteinExistence type="predicted"/>
<dbReference type="AlphaFoldDB" id="A0A9P4GB43"/>
<dbReference type="OrthoDB" id="8062037at2759"/>
<dbReference type="Gene3D" id="3.30.40.10">
    <property type="entry name" value="Zinc/RING finger domain, C3HC4 (zinc finger)"/>
    <property type="match status" value="1"/>
</dbReference>
<dbReference type="RefSeq" id="XP_040784842.1">
    <property type="nucleotide sequence ID" value="XM_040936198.1"/>
</dbReference>
<feature type="compositionally biased region" description="Basic residues" evidence="1">
    <location>
        <begin position="34"/>
        <end position="47"/>
    </location>
</feature>
<evidence type="ECO:0000313" key="3">
    <source>
        <dbReference type="Proteomes" id="UP000800039"/>
    </source>
</evidence>
<evidence type="ECO:0000313" key="2">
    <source>
        <dbReference type="EMBL" id="KAF1842279.1"/>
    </source>
</evidence>
<dbReference type="GeneID" id="63853449"/>
<organism evidence="2 3">
    <name type="scientific">Cucurbitaria berberidis CBS 394.84</name>
    <dbReference type="NCBI Taxonomy" id="1168544"/>
    <lineage>
        <taxon>Eukaryota</taxon>
        <taxon>Fungi</taxon>
        <taxon>Dikarya</taxon>
        <taxon>Ascomycota</taxon>
        <taxon>Pezizomycotina</taxon>
        <taxon>Dothideomycetes</taxon>
        <taxon>Pleosporomycetidae</taxon>
        <taxon>Pleosporales</taxon>
        <taxon>Pleosporineae</taxon>
        <taxon>Cucurbitariaceae</taxon>
        <taxon>Cucurbitaria</taxon>
    </lineage>
</organism>
<dbReference type="Proteomes" id="UP000800039">
    <property type="component" value="Unassembled WGS sequence"/>
</dbReference>
<dbReference type="SUPFAM" id="SSF57850">
    <property type="entry name" value="RING/U-box"/>
    <property type="match status" value="1"/>
</dbReference>
<evidence type="ECO:0000256" key="1">
    <source>
        <dbReference type="SAM" id="MobiDB-lite"/>
    </source>
</evidence>
<feature type="region of interest" description="Disordered" evidence="1">
    <location>
        <begin position="1"/>
        <end position="59"/>
    </location>
</feature>
<keyword evidence="3" id="KW-1185">Reference proteome</keyword>
<gene>
    <name evidence="2" type="ORF">K460DRAFT_398304</name>
</gene>
<comment type="caution">
    <text evidence="2">The sequence shown here is derived from an EMBL/GenBank/DDBJ whole genome shotgun (WGS) entry which is preliminary data.</text>
</comment>
<name>A0A9P4GB43_9PLEO</name>
<accession>A0A9P4GB43</accession>